<evidence type="ECO:0000256" key="6">
    <source>
        <dbReference type="ARBA" id="ARBA00023180"/>
    </source>
</evidence>
<keyword evidence="6" id="KW-0325">Glycoprotein</keyword>
<keyword evidence="11" id="KW-1185">Reference proteome</keyword>
<keyword evidence="5" id="KW-0675">Receptor</keyword>
<evidence type="ECO:0000256" key="3">
    <source>
        <dbReference type="ARBA" id="ARBA00022475"/>
    </source>
</evidence>
<reference evidence="10" key="1">
    <citation type="journal article" date="2023" name="Mol. Biol. Evol.">
        <title>Third-Generation Sequencing Reveals the Adaptive Role of the Epigenome in Three Deep-Sea Polychaetes.</title>
        <authorList>
            <person name="Perez M."/>
            <person name="Aroh O."/>
            <person name="Sun Y."/>
            <person name="Lan Y."/>
            <person name="Juniper S.K."/>
            <person name="Young C.R."/>
            <person name="Angers B."/>
            <person name="Qian P.Y."/>
        </authorList>
    </citation>
    <scope>NUCLEOTIDE SEQUENCE</scope>
    <source>
        <strain evidence="10">R07B-5</strain>
    </source>
</reference>
<dbReference type="GO" id="GO:0004930">
    <property type="term" value="F:G protein-coupled receptor activity"/>
    <property type="evidence" value="ECO:0007669"/>
    <property type="project" value="UniProtKB-KW"/>
</dbReference>
<dbReference type="PANTHER" id="PTHR32546:SF29">
    <property type="entry name" value="G-PROTEIN COUPLED RECEPTORS FAMILY 3 PROFILE DOMAIN-CONTAINING PROTEIN"/>
    <property type="match status" value="1"/>
</dbReference>
<proteinExistence type="inferred from homology"/>
<organism evidence="10 11">
    <name type="scientific">Ridgeia piscesae</name>
    <name type="common">Tubeworm</name>
    <dbReference type="NCBI Taxonomy" id="27915"/>
    <lineage>
        <taxon>Eukaryota</taxon>
        <taxon>Metazoa</taxon>
        <taxon>Spiralia</taxon>
        <taxon>Lophotrochozoa</taxon>
        <taxon>Annelida</taxon>
        <taxon>Polychaeta</taxon>
        <taxon>Sedentaria</taxon>
        <taxon>Canalipalpata</taxon>
        <taxon>Sabellida</taxon>
        <taxon>Siboglinidae</taxon>
        <taxon>Ridgeia</taxon>
    </lineage>
</organism>
<keyword evidence="4" id="KW-0297">G-protein coupled receptor</keyword>
<comment type="caution">
    <text evidence="10">The sequence shown here is derived from an EMBL/GenBank/DDBJ whole genome shotgun (WGS) entry which is preliminary data.</text>
</comment>
<feature type="signal peptide" evidence="9">
    <location>
        <begin position="1"/>
        <end position="28"/>
    </location>
</feature>
<evidence type="ECO:0000256" key="8">
    <source>
        <dbReference type="SAM" id="MobiDB-lite"/>
    </source>
</evidence>
<name>A0AAD9KQL9_RIDPI</name>
<evidence type="ECO:0000256" key="5">
    <source>
        <dbReference type="ARBA" id="ARBA00023170"/>
    </source>
</evidence>
<evidence type="ECO:0000256" key="2">
    <source>
        <dbReference type="ARBA" id="ARBA00007242"/>
    </source>
</evidence>
<dbReference type="InterPro" id="IPR043458">
    <property type="entry name" value="GPR158/179"/>
</dbReference>
<keyword evidence="3" id="KW-1003">Cell membrane</keyword>
<evidence type="ECO:0000313" key="10">
    <source>
        <dbReference type="EMBL" id="KAK2175879.1"/>
    </source>
</evidence>
<keyword evidence="9" id="KW-0732">Signal</keyword>
<evidence type="ECO:0000256" key="4">
    <source>
        <dbReference type="ARBA" id="ARBA00023040"/>
    </source>
</evidence>
<evidence type="ECO:0000313" key="11">
    <source>
        <dbReference type="Proteomes" id="UP001209878"/>
    </source>
</evidence>
<gene>
    <name evidence="10" type="ORF">NP493_697g00009</name>
</gene>
<comment type="subcellular location">
    <subcellularLocation>
        <location evidence="1">Cell membrane</location>
        <topology evidence="1">Multi-pass membrane protein</topology>
    </subcellularLocation>
</comment>
<keyword evidence="7" id="KW-0807">Transducer</keyword>
<dbReference type="Proteomes" id="UP001209878">
    <property type="component" value="Unassembled WGS sequence"/>
</dbReference>
<dbReference type="Gene3D" id="3.30.450.20">
    <property type="entry name" value="PAS domain"/>
    <property type="match status" value="1"/>
</dbReference>
<keyword evidence="3" id="KW-0472">Membrane</keyword>
<feature type="region of interest" description="Disordered" evidence="8">
    <location>
        <begin position="35"/>
        <end position="60"/>
    </location>
</feature>
<evidence type="ECO:0000256" key="9">
    <source>
        <dbReference type="SAM" id="SignalP"/>
    </source>
</evidence>
<evidence type="ECO:0000256" key="7">
    <source>
        <dbReference type="ARBA" id="ARBA00023224"/>
    </source>
</evidence>
<sequence length="293" mass="33117">MRARGQYAATTFLFTVCLSLLLSLGGSTQELLLEPAGSGEGDWHPGGEADRDIPSDVFDSPEQQPAVVSAIDDEVDIVDNFLRIVERYERNKDNCTPGTTFSLGPGVVAQYGVRRFKAQAMVAVNRANFLTRIWKGARPQLLDSEYFFYTSVREMVEGDPVLFAAGNCYDYKQYKDYVLFCPYAYRMHDNPNKIMVKDLSLEYKYLGNDSEFFYQARVKAHRKLAGPFNDTDDEYLLAYIVVCHKRCPHLWHARGGACGSWIASFEVAGAYSIDCVLRVRRCVTAPTALFRAW</sequence>
<comment type="similarity">
    <text evidence="2">Belongs to the G-protein coupled receptor 3 family.</text>
</comment>
<dbReference type="EMBL" id="JAODUO010000700">
    <property type="protein sequence ID" value="KAK2175879.1"/>
    <property type="molecule type" value="Genomic_DNA"/>
</dbReference>
<protein>
    <submittedName>
        <fullName evidence="10">Uncharacterized protein</fullName>
    </submittedName>
</protein>
<evidence type="ECO:0000256" key="1">
    <source>
        <dbReference type="ARBA" id="ARBA00004651"/>
    </source>
</evidence>
<dbReference type="PANTHER" id="PTHR32546">
    <property type="entry name" value="G-PROTEIN COUPLED RECEPTOR 158-RELATED"/>
    <property type="match status" value="1"/>
</dbReference>
<accession>A0AAD9KQL9</accession>
<dbReference type="GO" id="GO:0005886">
    <property type="term" value="C:plasma membrane"/>
    <property type="evidence" value="ECO:0007669"/>
    <property type="project" value="UniProtKB-SubCell"/>
</dbReference>
<feature type="chain" id="PRO_5042211357" evidence="9">
    <location>
        <begin position="29"/>
        <end position="293"/>
    </location>
</feature>
<dbReference type="AlphaFoldDB" id="A0AAD9KQL9"/>
<feature type="compositionally biased region" description="Basic and acidic residues" evidence="8">
    <location>
        <begin position="41"/>
        <end position="54"/>
    </location>
</feature>